<dbReference type="OrthoDB" id="2802762at2759"/>
<sequence>MSASQYIDTMSTSQYIDSILFNLPPVPVPTFFAAIDHTGAVPPATYPLHAIPVQDAPLPALPAPLPTPMPAPMQVVEAPTTKPRRKDPRTYKRFTNPGRKPAAPGKGRRRLANPPSACEMDPAEDLWVSFEGESSTCKFGAKVCDYSDAPDKIWDHIKKKHWPELTGTSNAEKKVQCLWGNCRQRLTADSLKNHAPIPAYPEPEFSLMPAVPVAGAGLATGSAAGEDFVSALHAAEQFLLGDAPQVDAAEVDFSDMFANEPFSLA</sequence>
<feature type="region of interest" description="Disordered" evidence="1">
    <location>
        <begin position="69"/>
        <end position="118"/>
    </location>
</feature>
<name>A0A5C2RZM1_9APHY</name>
<evidence type="ECO:0000313" key="3">
    <source>
        <dbReference type="Proteomes" id="UP000313359"/>
    </source>
</evidence>
<organism evidence="2 3">
    <name type="scientific">Lentinus tigrinus ALCF2SS1-6</name>
    <dbReference type="NCBI Taxonomy" id="1328759"/>
    <lineage>
        <taxon>Eukaryota</taxon>
        <taxon>Fungi</taxon>
        <taxon>Dikarya</taxon>
        <taxon>Basidiomycota</taxon>
        <taxon>Agaricomycotina</taxon>
        <taxon>Agaricomycetes</taxon>
        <taxon>Polyporales</taxon>
        <taxon>Polyporaceae</taxon>
        <taxon>Lentinus</taxon>
    </lineage>
</organism>
<protein>
    <submittedName>
        <fullName evidence="2">Uncharacterized protein</fullName>
    </submittedName>
</protein>
<evidence type="ECO:0000256" key="1">
    <source>
        <dbReference type="SAM" id="MobiDB-lite"/>
    </source>
</evidence>
<dbReference type="AlphaFoldDB" id="A0A5C2RZM1"/>
<dbReference type="Proteomes" id="UP000313359">
    <property type="component" value="Unassembled WGS sequence"/>
</dbReference>
<accession>A0A5C2RZM1</accession>
<gene>
    <name evidence="2" type="ORF">L227DRAFT_602954</name>
</gene>
<dbReference type="EMBL" id="ML122287">
    <property type="protein sequence ID" value="RPD56536.1"/>
    <property type="molecule type" value="Genomic_DNA"/>
</dbReference>
<proteinExistence type="predicted"/>
<evidence type="ECO:0000313" key="2">
    <source>
        <dbReference type="EMBL" id="RPD56536.1"/>
    </source>
</evidence>
<reference evidence="2" key="1">
    <citation type="journal article" date="2018" name="Genome Biol. Evol.">
        <title>Genomics and development of Lentinus tigrinus, a white-rot wood-decaying mushroom with dimorphic fruiting bodies.</title>
        <authorList>
            <person name="Wu B."/>
            <person name="Xu Z."/>
            <person name="Knudson A."/>
            <person name="Carlson A."/>
            <person name="Chen N."/>
            <person name="Kovaka S."/>
            <person name="LaButti K."/>
            <person name="Lipzen A."/>
            <person name="Pennachio C."/>
            <person name="Riley R."/>
            <person name="Schakwitz W."/>
            <person name="Umezawa K."/>
            <person name="Ohm R.A."/>
            <person name="Grigoriev I.V."/>
            <person name="Nagy L.G."/>
            <person name="Gibbons J."/>
            <person name="Hibbett D."/>
        </authorList>
    </citation>
    <scope>NUCLEOTIDE SEQUENCE [LARGE SCALE GENOMIC DNA]</scope>
    <source>
        <strain evidence="2">ALCF2SS1-6</strain>
    </source>
</reference>
<keyword evidence="3" id="KW-1185">Reference proteome</keyword>